<evidence type="ECO:0000313" key="9">
    <source>
        <dbReference type="Proteomes" id="UP000467700"/>
    </source>
</evidence>
<dbReference type="OrthoDB" id="738517at2759"/>
<dbReference type="GO" id="GO:0005524">
    <property type="term" value="F:ATP binding"/>
    <property type="evidence" value="ECO:0007669"/>
    <property type="project" value="InterPro"/>
</dbReference>
<dbReference type="EMBL" id="CACVBS010000057">
    <property type="protein sequence ID" value="CAA7267026.1"/>
    <property type="molecule type" value="Genomic_DNA"/>
</dbReference>
<dbReference type="NCBIfam" id="NF004018">
    <property type="entry name" value="PRK05480.1"/>
    <property type="match status" value="1"/>
</dbReference>
<feature type="domain" description="Phosphoribosyltransferase" evidence="7">
    <location>
        <begin position="298"/>
        <end position="491"/>
    </location>
</feature>
<dbReference type="GO" id="GO:0004849">
    <property type="term" value="F:uridine kinase activity"/>
    <property type="evidence" value="ECO:0007669"/>
    <property type="project" value="UniProtKB-EC"/>
</dbReference>
<dbReference type="SUPFAM" id="SSF53271">
    <property type="entry name" value="PRTase-like"/>
    <property type="match status" value="1"/>
</dbReference>
<dbReference type="EC" id="2.7.1.48" evidence="2"/>
<dbReference type="CDD" id="cd02023">
    <property type="entry name" value="UMPK"/>
    <property type="match status" value="1"/>
</dbReference>
<name>A0A8S0WVV1_CYCAE</name>
<protein>
    <recommendedName>
        <fullName evidence="2">uridine/cytidine kinase</fullName>
        <ecNumber evidence="2">2.7.1.48</ecNumber>
    </recommendedName>
</protein>
<proteinExistence type="predicted"/>
<reference evidence="8 9" key="1">
    <citation type="submission" date="2020-01" db="EMBL/GenBank/DDBJ databases">
        <authorList>
            <person name="Gupta K D."/>
        </authorList>
    </citation>
    <scope>NUCLEOTIDE SEQUENCE [LARGE SCALE GENOMIC DNA]</scope>
</reference>
<evidence type="ECO:0000259" key="6">
    <source>
        <dbReference type="Pfam" id="PF00485"/>
    </source>
</evidence>
<dbReference type="Pfam" id="PF00485">
    <property type="entry name" value="PRK"/>
    <property type="match status" value="1"/>
</dbReference>
<dbReference type="InterPro" id="IPR029057">
    <property type="entry name" value="PRTase-like"/>
</dbReference>
<evidence type="ECO:0000256" key="2">
    <source>
        <dbReference type="ARBA" id="ARBA00012137"/>
    </source>
</evidence>
<dbReference type="AlphaFoldDB" id="A0A8S0WVV1"/>
<dbReference type="FunFam" id="3.40.50.300:FF:002070">
    <property type="entry name" value="Uridine kinase"/>
    <property type="match status" value="1"/>
</dbReference>
<evidence type="ECO:0000313" key="8">
    <source>
        <dbReference type="EMBL" id="CAA7267026.1"/>
    </source>
</evidence>
<keyword evidence="4" id="KW-0547">Nucleotide-binding</keyword>
<dbReference type="InterPro" id="IPR000836">
    <property type="entry name" value="PRTase_dom"/>
</dbReference>
<gene>
    <name evidence="8" type="ORF">AAE3_LOCUS9247</name>
</gene>
<dbReference type="Pfam" id="PF14681">
    <property type="entry name" value="UPRTase"/>
    <property type="match status" value="1"/>
</dbReference>
<dbReference type="PANTHER" id="PTHR10285">
    <property type="entry name" value="URIDINE KINASE"/>
    <property type="match status" value="1"/>
</dbReference>
<keyword evidence="9" id="KW-1185">Reference proteome</keyword>
<dbReference type="InterPro" id="IPR027417">
    <property type="entry name" value="P-loop_NTPase"/>
</dbReference>
<keyword evidence="5" id="KW-0418">Kinase</keyword>
<dbReference type="InterPro" id="IPR000764">
    <property type="entry name" value="Uridine_kinase-like"/>
</dbReference>
<evidence type="ECO:0000256" key="3">
    <source>
        <dbReference type="ARBA" id="ARBA00022679"/>
    </source>
</evidence>
<dbReference type="SUPFAM" id="SSF52540">
    <property type="entry name" value="P-loop containing nucleoside triphosphate hydrolases"/>
    <property type="match status" value="1"/>
</dbReference>
<dbReference type="PRINTS" id="PR00988">
    <property type="entry name" value="URIDINKINASE"/>
</dbReference>
<comment type="pathway">
    <text evidence="1">Pyrimidine metabolism; UMP biosynthesis via salvage pathway; UMP from uridine: step 1/1.</text>
</comment>
<dbReference type="Gene3D" id="3.40.50.2020">
    <property type="match status" value="1"/>
</dbReference>
<accession>A0A8S0WVV1</accession>
<dbReference type="Proteomes" id="UP000467700">
    <property type="component" value="Unassembled WGS sequence"/>
</dbReference>
<evidence type="ECO:0000259" key="7">
    <source>
        <dbReference type="Pfam" id="PF14681"/>
    </source>
</evidence>
<dbReference type="Gene3D" id="3.40.50.300">
    <property type="entry name" value="P-loop containing nucleotide triphosphate hydrolases"/>
    <property type="match status" value="1"/>
</dbReference>
<organism evidence="8 9">
    <name type="scientific">Cyclocybe aegerita</name>
    <name type="common">Black poplar mushroom</name>
    <name type="synonym">Agrocybe aegerita</name>
    <dbReference type="NCBI Taxonomy" id="1973307"/>
    <lineage>
        <taxon>Eukaryota</taxon>
        <taxon>Fungi</taxon>
        <taxon>Dikarya</taxon>
        <taxon>Basidiomycota</taxon>
        <taxon>Agaricomycotina</taxon>
        <taxon>Agaricomycetes</taxon>
        <taxon>Agaricomycetidae</taxon>
        <taxon>Agaricales</taxon>
        <taxon>Agaricineae</taxon>
        <taxon>Bolbitiaceae</taxon>
        <taxon>Cyclocybe</taxon>
    </lineage>
</organism>
<comment type="caution">
    <text evidence="8">The sequence shown here is derived from an EMBL/GenBank/DDBJ whole genome shotgun (WGS) entry which is preliminary data.</text>
</comment>
<evidence type="ECO:0000256" key="5">
    <source>
        <dbReference type="ARBA" id="ARBA00022777"/>
    </source>
</evidence>
<dbReference type="InterPro" id="IPR006083">
    <property type="entry name" value="PRK/URK"/>
</dbReference>
<keyword evidence="3" id="KW-0808">Transferase</keyword>
<sequence length="526" mass="58636">MPDEFVKITESLVHETQKIDGQEKPLPAIQPKKNTVLVSHGRPPWYSEDGQRTSDAFVIGVAGGSGSGKTHVAREIIRKLGSIPTVIILSQDSFYKFHNEEELALAHANMLDFDHPDALDMPIFAACLSDLKACKQSNIPVYSFEQHQRLPETKYLYGATIIIAEGIMALVDSALRELYDLKVYVQCDSDLMLARRIRRDVKERGRDVSGILDQYLRYVKPSYDNFVRPTASYADIIVPGSNNSVAIDLICTHIREKLEERSNKFRQKIAIPHRYLPSKSGASTPESRVEDLDLTILPQTPQVEGIFTILRDKTTGRQDFVFFIDRLATLLVEHALQHLPYAPKAVTTPVAEQSHGKKMDAQHICGVTILRSGGALERGFRRVINDVPVGSLLIQSDSKSGEALALQVNLPRYVKLRHLADATFVFLMDAQIGTAAAAFMAIRILLDHGVREDRIIFITFLVARAGGVSVLRRAFPGVKIVCGGVDDEMQEGWLEGYKGEGNPEGRGRKVWVMKPGMGQIGDRYYL</sequence>
<feature type="domain" description="Phosphoribulokinase/uridine kinase" evidence="6">
    <location>
        <begin position="58"/>
        <end position="240"/>
    </location>
</feature>
<evidence type="ECO:0000256" key="1">
    <source>
        <dbReference type="ARBA" id="ARBA00004690"/>
    </source>
</evidence>
<dbReference type="CDD" id="cd06223">
    <property type="entry name" value="PRTases_typeI"/>
    <property type="match status" value="1"/>
</dbReference>
<evidence type="ECO:0000256" key="4">
    <source>
        <dbReference type="ARBA" id="ARBA00022741"/>
    </source>
</evidence>